<gene>
    <name evidence="2" type="ORF">HMPREF9696_03643</name>
</gene>
<dbReference type="Proteomes" id="UP000001095">
    <property type="component" value="Unassembled WGS sequence"/>
</dbReference>
<organism evidence="2 3">
    <name type="scientific">Afipia clevelandensis ATCC 49720</name>
    <dbReference type="NCBI Taxonomy" id="883079"/>
    <lineage>
        <taxon>Bacteria</taxon>
        <taxon>Pseudomonadati</taxon>
        <taxon>Pseudomonadota</taxon>
        <taxon>Alphaproteobacteria</taxon>
        <taxon>Hyphomicrobiales</taxon>
        <taxon>Nitrobacteraceae</taxon>
        <taxon>Afipia</taxon>
    </lineage>
</organism>
<feature type="region of interest" description="Disordered" evidence="1">
    <location>
        <begin position="76"/>
        <end position="137"/>
    </location>
</feature>
<dbReference type="AlphaFoldDB" id="K8NU38"/>
<keyword evidence="3" id="KW-1185">Reference proteome</keyword>
<dbReference type="EMBL" id="AGWY01000015">
    <property type="protein sequence ID" value="EKS32666.1"/>
    <property type="molecule type" value="Genomic_DNA"/>
</dbReference>
<name>K8NU38_9BRAD</name>
<protein>
    <recommendedName>
        <fullName evidence="4">HTH-like domain-containing protein</fullName>
    </recommendedName>
</protein>
<proteinExistence type="predicted"/>
<evidence type="ECO:0000256" key="1">
    <source>
        <dbReference type="SAM" id="MobiDB-lite"/>
    </source>
</evidence>
<dbReference type="HOGENOM" id="CLU_1451576_0_0_5"/>
<reference evidence="2 3" key="1">
    <citation type="submission" date="2012-04" db="EMBL/GenBank/DDBJ databases">
        <title>The Genome Sequence of Afipia clevelandensis ATCC 49720.</title>
        <authorList>
            <consortium name="The Broad Institute Genome Sequencing Platform"/>
            <person name="Earl A."/>
            <person name="Ward D."/>
            <person name="Feldgarden M."/>
            <person name="Gevers D."/>
            <person name="Huys G."/>
            <person name="Walker B."/>
            <person name="Young S.K."/>
            <person name="Zeng Q."/>
            <person name="Gargeya S."/>
            <person name="Fitzgerald M."/>
            <person name="Haas B."/>
            <person name="Abouelleil A."/>
            <person name="Alvarado L."/>
            <person name="Arachchi H.M."/>
            <person name="Berlin A."/>
            <person name="Chapman S.B."/>
            <person name="Goldberg J."/>
            <person name="Griggs A."/>
            <person name="Gujja S."/>
            <person name="Hansen M."/>
            <person name="Howarth C."/>
            <person name="Imamovic A."/>
            <person name="Larimer J."/>
            <person name="McCowen C."/>
            <person name="Montmayeur A."/>
            <person name="Murphy C."/>
            <person name="Neiman D."/>
            <person name="Pearson M."/>
            <person name="Priest M."/>
            <person name="Roberts A."/>
            <person name="Saif S."/>
            <person name="Shea T."/>
            <person name="Sisk P."/>
            <person name="Sykes S."/>
            <person name="Wortman J."/>
            <person name="Nusbaum C."/>
            <person name="Birren B."/>
        </authorList>
    </citation>
    <scope>NUCLEOTIDE SEQUENCE [LARGE SCALE GENOMIC DNA]</scope>
    <source>
        <strain evidence="2 3">ATCC 49720</strain>
    </source>
</reference>
<accession>K8NU38</accession>
<comment type="caution">
    <text evidence="2">The sequence shown here is derived from an EMBL/GenBank/DDBJ whole genome shotgun (WGS) entry which is preliminary data.</text>
</comment>
<evidence type="ECO:0000313" key="2">
    <source>
        <dbReference type="EMBL" id="EKS32666.1"/>
    </source>
</evidence>
<evidence type="ECO:0000313" key="3">
    <source>
        <dbReference type="Proteomes" id="UP000001095"/>
    </source>
</evidence>
<sequence>MRKGRLKELASQRRRFGYRRLGLLLARQGVRKARYAIALEQAEAVLDARRAALDDEGHPVHVPVSRRAFATLSGRLSPGSRQRRFDRQPSGRVLHPGKRRRHFPDLGSRHAPNLPRTGGRGQKGAVEPSQPSHPSQIMTTGTYPSMRGCVEQRAALALANALLPVFALERCRILPATAHGAPRPPG</sequence>
<evidence type="ECO:0008006" key="4">
    <source>
        <dbReference type="Google" id="ProtNLM"/>
    </source>
</evidence>